<dbReference type="RefSeq" id="WP_079588953.1">
    <property type="nucleotide sequence ID" value="NZ_FUYN01000002.1"/>
</dbReference>
<dbReference type="EMBL" id="FUYN01000002">
    <property type="protein sequence ID" value="SKB35864.1"/>
    <property type="molecule type" value="Genomic_DNA"/>
</dbReference>
<dbReference type="Proteomes" id="UP000243406">
    <property type="component" value="Unassembled WGS sequence"/>
</dbReference>
<sequence length="91" mass="10922">MKVIDKIGHFKLVRDSRDFIVINELGDYSAHAHFKSETGARDCIRLINKGLLPRNEYYRKACKRLLFQHEYDRLIERNKEKYINVNKGVRR</sequence>
<evidence type="ECO:0000313" key="2">
    <source>
        <dbReference type="Proteomes" id="UP000243406"/>
    </source>
</evidence>
<organism evidence="1 2">
    <name type="scientific">Acetoanaerobium noterae</name>
    <dbReference type="NCBI Taxonomy" id="745369"/>
    <lineage>
        <taxon>Bacteria</taxon>
        <taxon>Bacillati</taxon>
        <taxon>Bacillota</taxon>
        <taxon>Clostridia</taxon>
        <taxon>Peptostreptococcales</taxon>
        <taxon>Filifactoraceae</taxon>
        <taxon>Acetoanaerobium</taxon>
    </lineage>
</organism>
<reference evidence="2" key="1">
    <citation type="submission" date="2017-02" db="EMBL/GenBank/DDBJ databases">
        <authorList>
            <person name="Varghese N."/>
            <person name="Submissions S."/>
        </authorList>
    </citation>
    <scope>NUCLEOTIDE SEQUENCE [LARGE SCALE GENOMIC DNA]</scope>
    <source>
        <strain evidence="2">ATCC 35199</strain>
    </source>
</reference>
<dbReference type="AlphaFoldDB" id="A0A1T5ALJ7"/>
<proteinExistence type="predicted"/>
<gene>
    <name evidence="1" type="ORF">SAMN02745120_1014</name>
</gene>
<protein>
    <submittedName>
        <fullName evidence="1">Uncharacterized protein</fullName>
    </submittedName>
</protein>
<accession>A0A1T5ALJ7</accession>
<name>A0A1T5ALJ7_9FIRM</name>
<keyword evidence="2" id="KW-1185">Reference proteome</keyword>
<evidence type="ECO:0000313" key="1">
    <source>
        <dbReference type="EMBL" id="SKB35864.1"/>
    </source>
</evidence>